<evidence type="ECO:0000256" key="1">
    <source>
        <dbReference type="ARBA" id="ARBA00006817"/>
    </source>
</evidence>
<sequence>MTTVTRDREGKRLIVERDVRGSAPLVWACWTEAARLRQWWGPHGWRTDVLELDLRIGGRWRYRLSPDREHDLLEEHWGTATYEIIDAPTLLRFLDASSSPDGSVTAGSEMPTNVRITPSSPGRTVVTITIGFRTLDDLEQAEAQGMVEGFTDTLERLHHYTAATPQQGSTP</sequence>
<organism evidence="3 4">
    <name type="scientific">Janibacter alittae</name>
    <dbReference type="NCBI Taxonomy" id="3115209"/>
    <lineage>
        <taxon>Bacteria</taxon>
        <taxon>Bacillati</taxon>
        <taxon>Actinomycetota</taxon>
        <taxon>Actinomycetes</taxon>
        <taxon>Micrococcales</taxon>
        <taxon>Intrasporangiaceae</taxon>
        <taxon>Janibacter</taxon>
    </lineage>
</organism>
<dbReference type="InterPro" id="IPR013538">
    <property type="entry name" value="ASHA1/2-like_C"/>
</dbReference>
<dbReference type="RefSeq" id="WP_338750666.1">
    <property type="nucleotide sequence ID" value="NZ_CP144913.1"/>
</dbReference>
<dbReference type="Gene3D" id="3.30.530.20">
    <property type="match status" value="1"/>
</dbReference>
<dbReference type="Pfam" id="PF08327">
    <property type="entry name" value="AHSA1"/>
    <property type="match status" value="1"/>
</dbReference>
<evidence type="ECO:0000313" key="4">
    <source>
        <dbReference type="Proteomes" id="UP001382727"/>
    </source>
</evidence>
<proteinExistence type="inferred from homology"/>
<comment type="similarity">
    <text evidence="1">Belongs to the AHA1 family.</text>
</comment>
<evidence type="ECO:0000259" key="2">
    <source>
        <dbReference type="Pfam" id="PF08327"/>
    </source>
</evidence>
<protein>
    <submittedName>
        <fullName evidence="3">SRPBCC domain-containing protein</fullName>
    </submittedName>
</protein>
<reference evidence="3 4" key="1">
    <citation type="submission" date="2024-02" db="EMBL/GenBank/DDBJ databases">
        <title>Janibacter sp. nov., isolated from gut of marine sandworm.</title>
        <authorList>
            <person name="Kim B."/>
            <person name="Jun M.O."/>
            <person name="Shin N.-R."/>
        </authorList>
    </citation>
    <scope>NUCLEOTIDE SEQUENCE [LARGE SCALE GENOMIC DNA]</scope>
    <source>
        <strain evidence="3 4">A1S7</strain>
    </source>
</reference>
<dbReference type="Proteomes" id="UP001382727">
    <property type="component" value="Chromosome"/>
</dbReference>
<evidence type="ECO:0000313" key="3">
    <source>
        <dbReference type="EMBL" id="WXB77096.1"/>
    </source>
</evidence>
<dbReference type="SUPFAM" id="SSF55961">
    <property type="entry name" value="Bet v1-like"/>
    <property type="match status" value="1"/>
</dbReference>
<gene>
    <name evidence="3" type="ORF">V1351_03270</name>
</gene>
<accession>A0ABZ2MJ25</accession>
<name>A0ABZ2MJ25_9MICO</name>
<dbReference type="EMBL" id="CP144913">
    <property type="protein sequence ID" value="WXB77096.1"/>
    <property type="molecule type" value="Genomic_DNA"/>
</dbReference>
<feature type="domain" description="Activator of Hsp90 ATPase homologue 1/2-like C-terminal" evidence="2">
    <location>
        <begin position="23"/>
        <end position="160"/>
    </location>
</feature>
<dbReference type="InterPro" id="IPR023393">
    <property type="entry name" value="START-like_dom_sf"/>
</dbReference>
<dbReference type="CDD" id="cd07814">
    <property type="entry name" value="SRPBCC_CalC_Aha1-like"/>
    <property type="match status" value="1"/>
</dbReference>
<keyword evidence="4" id="KW-1185">Reference proteome</keyword>